<evidence type="ECO:0000313" key="1">
    <source>
        <dbReference type="EMBL" id="QJW95769.1"/>
    </source>
</evidence>
<evidence type="ECO:0000313" key="2">
    <source>
        <dbReference type="Proteomes" id="UP000503447"/>
    </source>
</evidence>
<dbReference type="PANTHER" id="PTHR10151">
    <property type="entry name" value="ECTONUCLEOTIDE PYROPHOSPHATASE/PHOSPHODIESTERASE"/>
    <property type="match status" value="1"/>
</dbReference>
<dbReference type="KEGG" id="ftj:FTUN_3323"/>
<keyword evidence="2" id="KW-1185">Reference proteome</keyword>
<dbReference type="EMBL" id="CP053452">
    <property type="protein sequence ID" value="QJW95769.1"/>
    <property type="molecule type" value="Genomic_DNA"/>
</dbReference>
<evidence type="ECO:0008006" key="3">
    <source>
        <dbReference type="Google" id="ProtNLM"/>
    </source>
</evidence>
<accession>A0A6M5YNW0</accession>
<dbReference type="InterPro" id="IPR002591">
    <property type="entry name" value="Phosphodiest/P_Trfase"/>
</dbReference>
<dbReference type="GO" id="GO:0016787">
    <property type="term" value="F:hydrolase activity"/>
    <property type="evidence" value="ECO:0007669"/>
    <property type="project" value="UniProtKB-ARBA"/>
</dbReference>
<dbReference type="RefSeq" id="WP_171471490.1">
    <property type="nucleotide sequence ID" value="NZ_CP053452.2"/>
</dbReference>
<dbReference type="PANTHER" id="PTHR10151:SF120">
    <property type="entry name" value="BIS(5'-ADENOSYL)-TRIPHOSPHATASE"/>
    <property type="match status" value="1"/>
</dbReference>
<dbReference type="Pfam" id="PF01663">
    <property type="entry name" value="Phosphodiest"/>
    <property type="match status" value="1"/>
</dbReference>
<dbReference type="Gene3D" id="3.40.720.10">
    <property type="entry name" value="Alkaline Phosphatase, subunit A"/>
    <property type="match status" value="1"/>
</dbReference>
<name>A0A6M5YNW0_9BACT</name>
<dbReference type="SUPFAM" id="SSF53649">
    <property type="entry name" value="Alkaline phosphatase-like"/>
    <property type="match status" value="1"/>
</dbReference>
<organism evidence="1 2">
    <name type="scientific">Frigoriglobus tundricola</name>
    <dbReference type="NCBI Taxonomy" id="2774151"/>
    <lineage>
        <taxon>Bacteria</taxon>
        <taxon>Pseudomonadati</taxon>
        <taxon>Planctomycetota</taxon>
        <taxon>Planctomycetia</taxon>
        <taxon>Gemmatales</taxon>
        <taxon>Gemmataceae</taxon>
        <taxon>Frigoriglobus</taxon>
    </lineage>
</organism>
<protein>
    <recommendedName>
        <fullName evidence="3">Alkaline phosphatase family protein</fullName>
    </recommendedName>
</protein>
<dbReference type="InterPro" id="IPR017850">
    <property type="entry name" value="Alkaline_phosphatase_core_sf"/>
</dbReference>
<proteinExistence type="predicted"/>
<dbReference type="Proteomes" id="UP000503447">
    <property type="component" value="Chromosome"/>
</dbReference>
<dbReference type="AlphaFoldDB" id="A0A6M5YNW0"/>
<gene>
    <name evidence="1" type="ORF">FTUN_3323</name>
</gene>
<sequence length="460" mass="50703">MQPIVLINAVGLTPRLLEHAPRLKAVAAKGWATDMPEVLPAVTCTAQATLLTGTLPNTHGVVANGWLHHSTNEVRFWQQCNRLIQAEPLYETARARAKLRQQDFTSAKLFWWFNQGAAVDISVTPKPHYAVNGNKAFGIAGTPPELTERLERTLGPFPFPAFWGPMAGIKSTQWIARAAAEVIRIEQPTLALVYLPHLDYDPQRFGPSGCDLARCVQELDDACVPVLAAAEERGAQVWVVSEYGHCDVSRPVYLNRGLRAAGLLEVRNGPFGEQLDPYGSRAFAVVDHQLAHVYVRDSADLARVRAVLAGVPGVAKLYTGEERAALHLDHRRSGEIVLLAEPDAWFAYPFWLDDRLAPDYARAVAIHHKPGFDPCELFFDPKMLFPKLHSARRLLEKKLGFRTTFDVVPLDARVVRGSHGLAAADPLDRPILIGHGPNPNASVPMTRVKELLLEAMGLPA</sequence>
<reference evidence="2" key="1">
    <citation type="submission" date="2020-05" db="EMBL/GenBank/DDBJ databases">
        <title>Frigoriglobus tundricola gen. nov., sp. nov., a psychrotolerant cellulolytic planctomycete of the family Gemmataceae with two divergent copies of 16S rRNA gene.</title>
        <authorList>
            <person name="Kulichevskaya I.S."/>
            <person name="Ivanova A.A."/>
            <person name="Naumoff D.G."/>
            <person name="Beletsky A.V."/>
            <person name="Rijpstra W.I.C."/>
            <person name="Sinninghe Damste J.S."/>
            <person name="Mardanov A.V."/>
            <person name="Ravin N.V."/>
            <person name="Dedysh S.N."/>
        </authorList>
    </citation>
    <scope>NUCLEOTIDE SEQUENCE [LARGE SCALE GENOMIC DNA]</scope>
    <source>
        <strain evidence="2">PL17</strain>
    </source>
</reference>